<feature type="transmembrane region" description="Helical" evidence="4">
    <location>
        <begin position="21"/>
        <end position="41"/>
    </location>
</feature>
<feature type="compositionally biased region" description="Basic and acidic residues" evidence="3">
    <location>
        <begin position="802"/>
        <end position="816"/>
    </location>
</feature>
<evidence type="ECO:0000256" key="4">
    <source>
        <dbReference type="SAM" id="Phobius"/>
    </source>
</evidence>
<dbReference type="InterPro" id="IPR013783">
    <property type="entry name" value="Ig-like_fold"/>
</dbReference>
<feature type="transmembrane region" description="Helical" evidence="4">
    <location>
        <begin position="670"/>
        <end position="687"/>
    </location>
</feature>
<keyword evidence="7" id="KW-1185">Reference proteome</keyword>
<dbReference type="Pfam" id="PF07686">
    <property type="entry name" value="V-set"/>
    <property type="match status" value="1"/>
</dbReference>
<sequence>MVVHANYVSRMTSGCKVDIMAAIYTALTCILLTSLGFSVAADNICPAISVNNIRSPFGAVNYIQQGLWHQIPCPPFRSGEPIDRVVWFKQDSPTTTSRLISYIDNTDYPESDSYAFGTSGFSLVIKGIKESDEGRYLCQVIPRDTTDRTGVVDIQVLDETFPGGSSQASSTASFQRGRRQTLQCECASQTPDVVYWSTGEGVTTDTQIIGARFSDGTTLQVQHGADYSIGSDASLAVNSLNDIQDTQKFWCHVFQLDGTLRNCDTNAKISGNVKDELESASDALKASERSFYLQKDMQQILPCLSWTPGDTACEVEWSKLDNPDRQVLSYNLSTGVVDASPEFDLVTDFGLVIQSVDDDHAGVYRCAVGDENQIDVEVRVIGDRFPLDDGTATEGDSVTFNPKTRFSLQCPALSVDISLTRKATLFWSFGATDEESTTVIGTLNLPDGPIKMADLGKNCLGISMEGALLLNNCSQDGDVRYWCVVFPANDDLIRSYVDVLIGDSNGDPESPNVVAIIVCVPLFVVVLLGIVLFLVRKRRRRYSHNRKDNERGDYKRHKKEPAKHFKRLAKKIKQFVISKMGRIPITPWVARDDVCFAPIDTVYRPLEMFANVSHRGNTVQYQLDSESSIFDDGIPELASKHAIIQGRRGCGKTTLLYRLIHDWAKGKERALWGSDQIVVLVPAWLLIKAKTIGEAVIECMLLKDANISAESIYAHFARDKSNLTVLVDDCNDKDDIDAVIKVMTDNEFLGSCHLVLTTRNTELAKSTSRKYNMRHVTITGFTLKNAVEYINVVLDAAQGREESTPEHKVVKSEAETKSASTMDTQIEQHLVDTEQSTLQETKESTATDENVEKIEETKTTTRKKKRNLHRYLEQDILQPDLSCLPAVLVALCQMSIWTKGDAFKPDVTMTNLFFRLVKCMFDRVKGVEVGVTEGRQLSLLTEDQVNVLEELGRVAYQRLVGGDTNCADFPKEDFLSLTAKGENILEVAIKLGLLCPLQVGSKIKSTEHCTETVSSEVSEVEIRTGCLCCKRKQKQQNGTERENLRPDTELTPLTSPKDEKVCFVYEILEQLCVGVFLPQTTGKMKKWVDGISNIGHTEILQRFSNVFQFAIQDNQFDREAIVDYCAKIVNREYSQVRPPHVVLQLQKFAELCLQLNFEGQWEGALNKRLKSIFPDGRVRLLGISSYKLRLLTYLLEHAQPEDKNQLDVKSVELLRIGRYDWSELQEYIEYFISEKKGQEKKKKVEKKIEDSRPSSRGIHQGTVPASQEGIKKLPEHQSPVTHSPESVEDNAAQQKVISNKTEPRPEAGSENQPISEPGQTTATYPRNDMEISFVNRTQQTDQSQCNTQQPSLSNQHVDNEQKPVATFPGTDMKNKPKTKVQQSSVSDAKVEHEKAPAFKPQVHLGNAPETHQTDKRHSTDIEIRQLSAVQPSAVGEPLQDPEEGGKKSEDLSLSETGVDTSPSEDGRNEDEFIEWSVNVAVESCDIVDMEEKKLAVLKLRKRIESSNQDMPKFPPDESDISVLHIVQSFGLQELLESQAGECYSSGAARDLARYLPRLGMLKRLVLVGTILSSDAICDLAKSAHKLPNLKKLDLRLNKRFDDRTFVAVTNLLLRQCRKLTDLRLSLYRVTIKGFDEVQTEMKGGEFSWGRLKTLYLLHGSPAETFVGFLSNSLSYFHSVKCFHLSATCKSEKIHDNIQGEFDQNMTNPKIMPHLEDLNIGNMETLKARLASLKLPKKEKGSVISNLFGTTVTDPGKKTTSGMAESVAYTLGGAAVCAGATAAMSMPVDDNHFST</sequence>
<evidence type="ECO:0000256" key="1">
    <source>
        <dbReference type="ARBA" id="ARBA00022741"/>
    </source>
</evidence>
<dbReference type="Gene3D" id="3.40.50.300">
    <property type="entry name" value="P-loop containing nucleotide triphosphate hydrolases"/>
    <property type="match status" value="1"/>
</dbReference>
<evidence type="ECO:0000313" key="6">
    <source>
        <dbReference type="EnsemblMetazoa" id="XP_038054149.1"/>
    </source>
</evidence>
<dbReference type="InterPro" id="IPR003599">
    <property type="entry name" value="Ig_sub"/>
</dbReference>
<dbReference type="Pfam" id="PF05729">
    <property type="entry name" value="NACHT"/>
    <property type="match status" value="1"/>
</dbReference>
<feature type="compositionally biased region" description="Basic and acidic residues" evidence="3">
    <location>
        <begin position="840"/>
        <end position="858"/>
    </location>
</feature>
<evidence type="ECO:0000256" key="2">
    <source>
        <dbReference type="ARBA" id="ARBA00022840"/>
    </source>
</evidence>
<evidence type="ECO:0000256" key="3">
    <source>
        <dbReference type="SAM" id="MobiDB-lite"/>
    </source>
</evidence>
<evidence type="ECO:0000259" key="5">
    <source>
        <dbReference type="PROSITE" id="PS50835"/>
    </source>
</evidence>
<dbReference type="InterPro" id="IPR036179">
    <property type="entry name" value="Ig-like_dom_sf"/>
</dbReference>
<keyword evidence="4" id="KW-1133">Transmembrane helix</keyword>
<dbReference type="OrthoDB" id="10056271at2759"/>
<feature type="domain" description="Ig-like" evidence="5">
    <location>
        <begin position="46"/>
        <end position="140"/>
    </location>
</feature>
<dbReference type="SUPFAM" id="SSF48726">
    <property type="entry name" value="Immunoglobulin"/>
    <property type="match status" value="2"/>
</dbReference>
<reference evidence="6" key="1">
    <citation type="submission" date="2022-11" db="UniProtKB">
        <authorList>
            <consortium name="EnsemblMetazoa"/>
        </authorList>
    </citation>
    <scope>IDENTIFICATION</scope>
</reference>
<name>A0A913ZRX1_PATMI</name>
<dbReference type="InterPro" id="IPR027417">
    <property type="entry name" value="P-loop_NTPase"/>
</dbReference>
<keyword evidence="4" id="KW-0472">Membrane</keyword>
<dbReference type="InterPro" id="IPR032675">
    <property type="entry name" value="LRR_dom_sf"/>
</dbReference>
<keyword evidence="4" id="KW-0812">Transmembrane</keyword>
<dbReference type="GeneID" id="119726504"/>
<feature type="compositionally biased region" description="Polar residues" evidence="3">
    <location>
        <begin position="1309"/>
        <end position="1324"/>
    </location>
</feature>
<feature type="transmembrane region" description="Helical" evidence="4">
    <location>
        <begin position="513"/>
        <end position="535"/>
    </location>
</feature>
<dbReference type="SUPFAM" id="SSF52540">
    <property type="entry name" value="P-loop containing nucleoside triphosphate hydrolases"/>
    <property type="match status" value="1"/>
</dbReference>
<dbReference type="CDD" id="cd00096">
    <property type="entry name" value="Ig"/>
    <property type="match status" value="1"/>
</dbReference>
<dbReference type="Proteomes" id="UP000887568">
    <property type="component" value="Unplaced"/>
</dbReference>
<dbReference type="SUPFAM" id="SSF52047">
    <property type="entry name" value="RNI-like"/>
    <property type="match status" value="1"/>
</dbReference>
<feature type="compositionally biased region" description="Polar residues" evidence="3">
    <location>
        <begin position="1451"/>
        <end position="1463"/>
    </location>
</feature>
<dbReference type="PANTHER" id="PTHR46312">
    <property type="entry name" value="NACHT DOMAIN-CONTAINING PROTEIN"/>
    <property type="match status" value="1"/>
</dbReference>
<accession>A0A913ZRX1</accession>
<feature type="compositionally biased region" description="Polar residues" evidence="3">
    <location>
        <begin position="1291"/>
        <end position="1300"/>
    </location>
</feature>
<feature type="compositionally biased region" description="Low complexity" evidence="3">
    <location>
        <begin position="1337"/>
        <end position="1349"/>
    </location>
</feature>
<organism evidence="6 7">
    <name type="scientific">Patiria miniata</name>
    <name type="common">Bat star</name>
    <name type="synonym">Asterina miniata</name>
    <dbReference type="NCBI Taxonomy" id="46514"/>
    <lineage>
        <taxon>Eukaryota</taxon>
        <taxon>Metazoa</taxon>
        <taxon>Echinodermata</taxon>
        <taxon>Eleutherozoa</taxon>
        <taxon>Asterozoa</taxon>
        <taxon>Asteroidea</taxon>
        <taxon>Valvatacea</taxon>
        <taxon>Valvatida</taxon>
        <taxon>Asterinidae</taxon>
        <taxon>Patiria</taxon>
    </lineage>
</organism>
<feature type="region of interest" description="Disordered" evidence="3">
    <location>
        <begin position="1241"/>
        <end position="1469"/>
    </location>
</feature>
<dbReference type="GO" id="GO:0005524">
    <property type="term" value="F:ATP binding"/>
    <property type="evidence" value="ECO:0007669"/>
    <property type="project" value="UniProtKB-KW"/>
</dbReference>
<dbReference type="SMART" id="SM00409">
    <property type="entry name" value="IG"/>
    <property type="match status" value="3"/>
</dbReference>
<dbReference type="PANTHER" id="PTHR46312:SF2">
    <property type="entry name" value="NUCLEOTIDE-BINDING OLIGOMERIZATION DOMAIN-CONTAINING PROTEIN 2-LIKE"/>
    <property type="match status" value="1"/>
</dbReference>
<feature type="compositionally biased region" description="Basic and acidic residues" evidence="3">
    <location>
        <begin position="1411"/>
        <end position="1423"/>
    </location>
</feature>
<dbReference type="EnsemblMetazoa" id="XM_038198221.1">
    <property type="protein sequence ID" value="XP_038054149.1"/>
    <property type="gene ID" value="LOC119726504"/>
</dbReference>
<evidence type="ECO:0000313" key="7">
    <source>
        <dbReference type="Proteomes" id="UP000887568"/>
    </source>
</evidence>
<keyword evidence="1" id="KW-0547">Nucleotide-binding</keyword>
<dbReference type="Gene3D" id="3.80.10.10">
    <property type="entry name" value="Ribonuclease Inhibitor"/>
    <property type="match status" value="1"/>
</dbReference>
<protein>
    <recommendedName>
        <fullName evidence="5">Ig-like domain-containing protein</fullName>
    </recommendedName>
</protein>
<dbReference type="InterPro" id="IPR013106">
    <property type="entry name" value="Ig_V-set"/>
</dbReference>
<dbReference type="PROSITE" id="PS50835">
    <property type="entry name" value="IG_LIKE"/>
    <property type="match status" value="3"/>
</dbReference>
<dbReference type="InterPro" id="IPR007110">
    <property type="entry name" value="Ig-like_dom"/>
</dbReference>
<proteinExistence type="predicted"/>
<feature type="domain" description="Ig-like" evidence="5">
    <location>
        <begin position="301"/>
        <end position="377"/>
    </location>
</feature>
<keyword evidence="2" id="KW-0067">ATP-binding</keyword>
<feature type="region of interest" description="Disordered" evidence="3">
    <location>
        <begin position="834"/>
        <end position="858"/>
    </location>
</feature>
<feature type="domain" description="Ig-like" evidence="5">
    <location>
        <begin position="162"/>
        <end position="270"/>
    </location>
</feature>
<dbReference type="RefSeq" id="XP_038054149.1">
    <property type="nucleotide sequence ID" value="XM_038198221.1"/>
</dbReference>
<feature type="region of interest" description="Disordered" evidence="3">
    <location>
        <begin position="802"/>
        <end position="822"/>
    </location>
</feature>
<dbReference type="Gene3D" id="2.60.40.10">
    <property type="entry name" value="Immunoglobulins"/>
    <property type="match status" value="2"/>
</dbReference>
<dbReference type="InterPro" id="IPR007111">
    <property type="entry name" value="NACHT_NTPase"/>
</dbReference>